<accession>A0A1G9U130</accession>
<dbReference type="GO" id="GO:0020037">
    <property type="term" value="F:heme binding"/>
    <property type="evidence" value="ECO:0007669"/>
    <property type="project" value="InterPro"/>
</dbReference>
<sequence length="368" mass="39295">MIDASAFYLRYSPDIETVADDEAETAQGLMETMRSVSEKTLADGGHAIRSVHAKSHGFLEGELEVASGLPPMLAQGLFSKPATYPVIMRLSTIPGDIIDDSVSTPRGLAVKIIGVEGERLEGSEGDVTQDLVLVNGPAFGAPTPKAFLATLKLLAATTDKAEGFKKVVSGAMRGVQEIIVATTGGPNATVATMGGQPETNILGETFYSQVPVRFGDYVAKLSVVPVAPELTALTDKPLAEDAGPNAIREAVVEFFRASGGLWEVRAQLCTGLDDMPVENAAAVWPESESLYQTVARIRVKPQTAWSEARSSAVDDGLSFSPWHGLAAHRPLGGIMRSRKQAYEMGKRFRAERNGRTIAEPREAMVLPD</sequence>
<dbReference type="InterPro" id="IPR020835">
    <property type="entry name" value="Catalase_sf"/>
</dbReference>
<proteinExistence type="predicted"/>
<dbReference type="CDD" id="cd08152">
    <property type="entry name" value="y4iL_like"/>
    <property type="match status" value="1"/>
</dbReference>
<dbReference type="Gene3D" id="2.40.180.10">
    <property type="entry name" value="Catalase core domain"/>
    <property type="match status" value="1"/>
</dbReference>
<keyword evidence="2" id="KW-1185">Reference proteome</keyword>
<dbReference type="SUPFAM" id="SSF56634">
    <property type="entry name" value="Heme-dependent catalase-like"/>
    <property type="match status" value="1"/>
</dbReference>
<reference evidence="2" key="1">
    <citation type="submission" date="2016-10" db="EMBL/GenBank/DDBJ databases">
        <authorList>
            <person name="Varghese N."/>
            <person name="Submissions S."/>
        </authorList>
    </citation>
    <scope>NUCLEOTIDE SEQUENCE [LARGE SCALE GENOMIC DNA]</scope>
    <source>
        <strain evidence="2">BL47</strain>
    </source>
</reference>
<dbReference type="STRING" id="582672.SAMN05216360_102373"/>
<protein>
    <recommendedName>
        <fullName evidence="3">Catalase</fullName>
    </recommendedName>
</protein>
<evidence type="ECO:0000313" key="1">
    <source>
        <dbReference type="EMBL" id="SDM53750.1"/>
    </source>
</evidence>
<organism evidence="1 2">
    <name type="scientific">Methylobacterium phyllostachyos</name>
    <dbReference type="NCBI Taxonomy" id="582672"/>
    <lineage>
        <taxon>Bacteria</taxon>
        <taxon>Pseudomonadati</taxon>
        <taxon>Pseudomonadota</taxon>
        <taxon>Alphaproteobacteria</taxon>
        <taxon>Hyphomicrobiales</taxon>
        <taxon>Methylobacteriaceae</taxon>
        <taxon>Methylobacterium</taxon>
    </lineage>
</organism>
<name>A0A1G9U130_9HYPH</name>
<dbReference type="Proteomes" id="UP000198704">
    <property type="component" value="Unassembled WGS sequence"/>
</dbReference>
<gene>
    <name evidence="1" type="ORF">SAMN05216360_102373</name>
</gene>
<dbReference type="EMBL" id="FNHS01000002">
    <property type="protein sequence ID" value="SDM53750.1"/>
    <property type="molecule type" value="Genomic_DNA"/>
</dbReference>
<dbReference type="PANTHER" id="PTHR36195">
    <property type="entry name" value="DOMAIN PROTEIN, PUTATIVE (AFU_ORTHOLOGUE AFUA_5G01990)-RELATED-RELATED"/>
    <property type="match status" value="1"/>
</dbReference>
<evidence type="ECO:0008006" key="3">
    <source>
        <dbReference type="Google" id="ProtNLM"/>
    </source>
</evidence>
<dbReference type="RefSeq" id="WP_091713659.1">
    <property type="nucleotide sequence ID" value="NZ_FNHS01000002.1"/>
</dbReference>
<evidence type="ECO:0000313" key="2">
    <source>
        <dbReference type="Proteomes" id="UP000198704"/>
    </source>
</evidence>
<dbReference type="AlphaFoldDB" id="A0A1G9U130"/>
<dbReference type="PANTHER" id="PTHR36195:SF4">
    <property type="entry name" value="DOMAIN PROTEIN, PUTATIVE (AFU_ORTHOLOGUE AFUA_5G01990)-RELATED"/>
    <property type="match status" value="1"/>
</dbReference>
<dbReference type="OrthoDB" id="9765610at2"/>